<evidence type="ECO:0000256" key="1">
    <source>
        <dbReference type="SAM" id="MobiDB-lite"/>
    </source>
</evidence>
<sequence>MSSNKRIEETLSTLKYCLDDGKLMIIDQKVTDLIKKNKQKLIADHNISVKSKKDISEIRGNNDSSIYCRILEDLFEFGRNELKLETFLEHVQPGILNGDRFNVSSKLLTKSSIRGNAPTQRFVSTPAFSKYMDLVSSEDCETKRNNDSIDNMNCSKYNRSNNVNSYRVNGNGRYARNGGISGSRRYSTFDDEDFHKFNLLQSDSERNSQGEIAASASSGNIGNFVGLNNSSNENSFESNDSNNNFNNNNYASENVSVKKNSTSSGNIGRVGITILSNNNNIIIHKNTNGRNNRNNSKRRTKRSMTDLSDCEVYEFQPEQNRKFNKTNSNINNNITNNNTKNINIGNSNSISNKLTNNYNNVSSDNSSINSNNNYNRSPPNRNQTIGANFNSGNVPKSRSESIIPQINKISSSMIVPLSSTDLSSDSMVEEINTQITDERFIVSGSQKKINRIRQAIIAKLGLPPDTPFTRIVCL</sequence>
<dbReference type="GeneID" id="94840319"/>
<feature type="compositionally biased region" description="Low complexity" evidence="1">
    <location>
        <begin position="285"/>
        <end position="294"/>
    </location>
</feature>
<feature type="compositionally biased region" description="Low complexity" evidence="1">
    <location>
        <begin position="361"/>
        <end position="382"/>
    </location>
</feature>
<organism evidence="2 3">
    <name type="scientific">Tritrichomonas foetus</name>
    <dbReference type="NCBI Taxonomy" id="1144522"/>
    <lineage>
        <taxon>Eukaryota</taxon>
        <taxon>Metamonada</taxon>
        <taxon>Parabasalia</taxon>
        <taxon>Tritrichomonadida</taxon>
        <taxon>Tritrichomonadidae</taxon>
        <taxon>Tritrichomonas</taxon>
    </lineage>
</organism>
<name>A0A1J4K1N1_9EUKA</name>
<evidence type="ECO:0000313" key="2">
    <source>
        <dbReference type="EMBL" id="OHT04866.1"/>
    </source>
</evidence>
<gene>
    <name evidence="2" type="ORF">TRFO_27539</name>
</gene>
<comment type="caution">
    <text evidence="2">The sequence shown here is derived from an EMBL/GenBank/DDBJ whole genome shotgun (WGS) entry which is preliminary data.</text>
</comment>
<dbReference type="VEuPathDB" id="TrichDB:TRFO_27539"/>
<feature type="region of interest" description="Disordered" evidence="1">
    <location>
        <begin position="361"/>
        <end position="399"/>
    </location>
</feature>
<dbReference type="AlphaFoldDB" id="A0A1J4K1N1"/>
<feature type="region of interest" description="Disordered" evidence="1">
    <location>
        <begin position="285"/>
        <end position="305"/>
    </location>
</feature>
<feature type="compositionally biased region" description="Polar residues" evidence="1">
    <location>
        <begin position="383"/>
        <end position="399"/>
    </location>
</feature>
<keyword evidence="3" id="KW-1185">Reference proteome</keyword>
<dbReference type="Proteomes" id="UP000179807">
    <property type="component" value="Unassembled WGS sequence"/>
</dbReference>
<evidence type="ECO:0000313" key="3">
    <source>
        <dbReference type="Proteomes" id="UP000179807"/>
    </source>
</evidence>
<reference evidence="2" key="1">
    <citation type="submission" date="2016-10" db="EMBL/GenBank/DDBJ databases">
        <authorList>
            <person name="Benchimol M."/>
            <person name="Almeida L.G."/>
            <person name="Vasconcelos A.T."/>
            <person name="Perreira-Neves A."/>
            <person name="Rosa I.A."/>
            <person name="Tasca T."/>
            <person name="Bogo M.R."/>
            <person name="de Souza W."/>
        </authorList>
    </citation>
    <scope>NUCLEOTIDE SEQUENCE [LARGE SCALE GENOMIC DNA]</scope>
    <source>
        <strain evidence="2">K</strain>
    </source>
</reference>
<proteinExistence type="predicted"/>
<dbReference type="RefSeq" id="XP_068358002.1">
    <property type="nucleotide sequence ID" value="XM_068505615.1"/>
</dbReference>
<accession>A0A1J4K1N1</accession>
<feature type="region of interest" description="Disordered" evidence="1">
    <location>
        <begin position="232"/>
        <end position="251"/>
    </location>
</feature>
<protein>
    <submittedName>
        <fullName evidence="2">Uncharacterized protein</fullName>
    </submittedName>
</protein>
<dbReference type="EMBL" id="MLAK01000778">
    <property type="protein sequence ID" value="OHT04866.1"/>
    <property type="molecule type" value="Genomic_DNA"/>
</dbReference>